<dbReference type="Pfam" id="PF01526">
    <property type="entry name" value="DDE_Tnp_Tn3"/>
    <property type="match status" value="1"/>
</dbReference>
<accession>A0ABW6VKC7</accession>
<comment type="caution">
    <text evidence="2">The sequence shown here is derived from an EMBL/GenBank/DDBJ whole genome shotgun (WGS) entry which is preliminary data.</text>
</comment>
<proteinExistence type="predicted"/>
<dbReference type="EMBL" id="JBIAXI010000034">
    <property type="protein sequence ID" value="MFF4778597.1"/>
    <property type="molecule type" value="Genomic_DNA"/>
</dbReference>
<evidence type="ECO:0000313" key="2">
    <source>
        <dbReference type="EMBL" id="MFF4778597.1"/>
    </source>
</evidence>
<gene>
    <name evidence="2" type="ORF">ACFY05_37815</name>
</gene>
<evidence type="ECO:0000313" key="3">
    <source>
        <dbReference type="Proteomes" id="UP001602119"/>
    </source>
</evidence>
<feature type="domain" description="Tn3 transposase DDE" evidence="1">
    <location>
        <begin position="5"/>
        <end position="146"/>
    </location>
</feature>
<sequence>MTLFSWTGADQAFTSVTGGEGPAEGPARHDRRFAGRTRLQRRLHPVIGGVDALKFGLLSHVDQAYLRLAPYRAANATLIEHQASIPLAQAWGGGLVASVDGMRFVVPVPSVYARPNPMYFGRRGGATWLNLLNDQAAGLGGGVAAGNPA</sequence>
<name>A0ABW6VKC7_MICFU</name>
<organism evidence="2 3">
    <name type="scientific">Microtetraspora fusca</name>
    <dbReference type="NCBI Taxonomy" id="1997"/>
    <lineage>
        <taxon>Bacteria</taxon>
        <taxon>Bacillati</taxon>
        <taxon>Actinomycetota</taxon>
        <taxon>Actinomycetes</taxon>
        <taxon>Streptosporangiales</taxon>
        <taxon>Streptosporangiaceae</taxon>
        <taxon>Microtetraspora</taxon>
    </lineage>
</organism>
<evidence type="ECO:0000259" key="1">
    <source>
        <dbReference type="Pfam" id="PF01526"/>
    </source>
</evidence>
<dbReference type="RefSeq" id="WP_387347174.1">
    <property type="nucleotide sequence ID" value="NZ_JBIAXI010000034.1"/>
</dbReference>
<protein>
    <submittedName>
        <fullName evidence="2">Tn3 family transposase</fullName>
    </submittedName>
</protein>
<dbReference type="InterPro" id="IPR002513">
    <property type="entry name" value="Tn3_Tnp_DDE_dom"/>
</dbReference>
<keyword evidence="3" id="KW-1185">Reference proteome</keyword>
<reference evidence="2 3" key="1">
    <citation type="submission" date="2024-10" db="EMBL/GenBank/DDBJ databases">
        <title>The Natural Products Discovery Center: Release of the First 8490 Sequenced Strains for Exploring Actinobacteria Biosynthetic Diversity.</title>
        <authorList>
            <person name="Kalkreuter E."/>
            <person name="Kautsar S.A."/>
            <person name="Yang D."/>
            <person name="Bader C.D."/>
            <person name="Teijaro C.N."/>
            <person name="Fluegel L."/>
            <person name="Davis C.M."/>
            <person name="Simpson J.R."/>
            <person name="Lauterbach L."/>
            <person name="Steele A.D."/>
            <person name="Gui C."/>
            <person name="Meng S."/>
            <person name="Li G."/>
            <person name="Viehrig K."/>
            <person name="Ye F."/>
            <person name="Su P."/>
            <person name="Kiefer A.F."/>
            <person name="Nichols A."/>
            <person name="Cepeda A.J."/>
            <person name="Yan W."/>
            <person name="Fan B."/>
            <person name="Jiang Y."/>
            <person name="Adhikari A."/>
            <person name="Zheng C.-J."/>
            <person name="Schuster L."/>
            <person name="Cowan T.M."/>
            <person name="Smanski M.J."/>
            <person name="Chevrette M.G."/>
            <person name="De Carvalho L.P.S."/>
            <person name="Shen B."/>
        </authorList>
    </citation>
    <scope>NUCLEOTIDE SEQUENCE [LARGE SCALE GENOMIC DNA]</scope>
    <source>
        <strain evidence="2 3">NPDC001281</strain>
    </source>
</reference>
<dbReference type="Proteomes" id="UP001602119">
    <property type="component" value="Unassembled WGS sequence"/>
</dbReference>